<dbReference type="Proteomes" id="UP001153076">
    <property type="component" value="Unassembled WGS sequence"/>
</dbReference>
<comment type="caution">
    <text evidence="2">The sequence shown here is derived from an EMBL/GenBank/DDBJ whole genome shotgun (WGS) entry which is preliminary data.</text>
</comment>
<accession>A0A9Q1JR40</accession>
<gene>
    <name evidence="2" type="ORF">Cgig2_025722</name>
</gene>
<feature type="region of interest" description="Disordered" evidence="1">
    <location>
        <begin position="216"/>
        <end position="265"/>
    </location>
</feature>
<reference evidence="2" key="1">
    <citation type="submission" date="2022-04" db="EMBL/GenBank/DDBJ databases">
        <title>Carnegiea gigantea Genome sequencing and assembly v2.</title>
        <authorList>
            <person name="Copetti D."/>
            <person name="Sanderson M.J."/>
            <person name="Burquez A."/>
            <person name="Wojciechowski M.F."/>
        </authorList>
    </citation>
    <scope>NUCLEOTIDE SEQUENCE</scope>
    <source>
        <strain evidence="2">SGP5-SGP5p</strain>
        <tissue evidence="2">Aerial part</tissue>
    </source>
</reference>
<feature type="compositionally biased region" description="Basic and acidic residues" evidence="1">
    <location>
        <begin position="216"/>
        <end position="232"/>
    </location>
</feature>
<proteinExistence type="predicted"/>
<sequence>MLVEAVDVMMPSSSIFHGALAMDPLKVSEVKMVVYRHNSKTKVVSEFIKRERSSHLFKCVSFSLCLPSLALSNNCFKDVVSKPLSFNVFRCEFSDTFDGFFYWHMRLLKFQVNLQKFCLEGRVVKIARESIHVVVLGFSAAVITEEDILDEFKFKIKNGQETYHSTSHKGHVIKVGTMIRFLVKSFNEEILHFSGSLIPASTGSIRWLSKNLEEASRNSHKRRESEGRREEISAGTVDGGALSDEYHVLKKPRKRNVREGSERTE</sequence>
<evidence type="ECO:0000256" key="1">
    <source>
        <dbReference type="SAM" id="MobiDB-lite"/>
    </source>
</evidence>
<organism evidence="2 3">
    <name type="scientific">Carnegiea gigantea</name>
    <dbReference type="NCBI Taxonomy" id="171969"/>
    <lineage>
        <taxon>Eukaryota</taxon>
        <taxon>Viridiplantae</taxon>
        <taxon>Streptophyta</taxon>
        <taxon>Embryophyta</taxon>
        <taxon>Tracheophyta</taxon>
        <taxon>Spermatophyta</taxon>
        <taxon>Magnoliopsida</taxon>
        <taxon>eudicotyledons</taxon>
        <taxon>Gunneridae</taxon>
        <taxon>Pentapetalae</taxon>
        <taxon>Caryophyllales</taxon>
        <taxon>Cactineae</taxon>
        <taxon>Cactaceae</taxon>
        <taxon>Cactoideae</taxon>
        <taxon>Echinocereeae</taxon>
        <taxon>Carnegiea</taxon>
    </lineage>
</organism>
<dbReference type="AlphaFoldDB" id="A0A9Q1JR40"/>
<keyword evidence="3" id="KW-1185">Reference proteome</keyword>
<evidence type="ECO:0000313" key="3">
    <source>
        <dbReference type="Proteomes" id="UP001153076"/>
    </source>
</evidence>
<protein>
    <submittedName>
        <fullName evidence="2">Uncharacterized protein</fullName>
    </submittedName>
</protein>
<dbReference type="Gene3D" id="2.40.50.1060">
    <property type="match status" value="1"/>
</dbReference>
<dbReference type="EMBL" id="JAKOGI010000886">
    <property type="protein sequence ID" value="KAJ8429536.1"/>
    <property type="molecule type" value="Genomic_DNA"/>
</dbReference>
<name>A0A9Q1JR40_9CARY</name>
<dbReference type="OrthoDB" id="10250504at2759"/>
<evidence type="ECO:0000313" key="2">
    <source>
        <dbReference type="EMBL" id="KAJ8429536.1"/>
    </source>
</evidence>